<dbReference type="Gene3D" id="3.40.50.2000">
    <property type="entry name" value="Glycogen Phosphorylase B"/>
    <property type="match status" value="2"/>
</dbReference>
<organism evidence="5 6">
    <name type="scientific">Paenibacillus plantarum</name>
    <dbReference type="NCBI Taxonomy" id="2654975"/>
    <lineage>
        <taxon>Bacteria</taxon>
        <taxon>Bacillati</taxon>
        <taxon>Bacillota</taxon>
        <taxon>Bacilli</taxon>
        <taxon>Bacillales</taxon>
        <taxon>Paenibacillaceae</taxon>
        <taxon>Paenibacillus</taxon>
    </lineage>
</organism>
<accession>A0ABX1X7V8</accession>
<evidence type="ECO:0000256" key="2">
    <source>
        <dbReference type="ARBA" id="ARBA00022679"/>
    </source>
</evidence>
<dbReference type="EMBL" id="WHNY01000035">
    <property type="protein sequence ID" value="NOU64530.1"/>
    <property type="molecule type" value="Genomic_DNA"/>
</dbReference>
<feature type="domain" description="Glycosyltransferase subfamily 4-like N-terminal" evidence="4">
    <location>
        <begin position="21"/>
        <end position="181"/>
    </location>
</feature>
<dbReference type="PANTHER" id="PTHR12526:SF629">
    <property type="entry name" value="TEICHURONIC ACID BIOSYNTHESIS GLYCOSYLTRANSFERASE TUAH-RELATED"/>
    <property type="match status" value="1"/>
</dbReference>
<dbReference type="Pfam" id="PF13439">
    <property type="entry name" value="Glyco_transf_4"/>
    <property type="match status" value="1"/>
</dbReference>
<evidence type="ECO:0000313" key="5">
    <source>
        <dbReference type="EMBL" id="NOU64530.1"/>
    </source>
</evidence>
<evidence type="ECO:0000259" key="3">
    <source>
        <dbReference type="Pfam" id="PF00534"/>
    </source>
</evidence>
<keyword evidence="1" id="KW-0328">Glycosyltransferase</keyword>
<evidence type="ECO:0000259" key="4">
    <source>
        <dbReference type="Pfam" id="PF13439"/>
    </source>
</evidence>
<gene>
    <name evidence="5" type="ORF">GC096_10865</name>
</gene>
<dbReference type="CDD" id="cd03794">
    <property type="entry name" value="GT4_WbuB-like"/>
    <property type="match status" value="1"/>
</dbReference>
<name>A0ABX1X7V8_9BACL</name>
<keyword evidence="6" id="KW-1185">Reference proteome</keyword>
<feature type="domain" description="Glycosyl transferase family 1" evidence="3">
    <location>
        <begin position="192"/>
        <end position="349"/>
    </location>
</feature>
<dbReference type="SUPFAM" id="SSF53756">
    <property type="entry name" value="UDP-Glycosyltransferase/glycogen phosphorylase"/>
    <property type="match status" value="1"/>
</dbReference>
<dbReference type="PANTHER" id="PTHR12526">
    <property type="entry name" value="GLYCOSYLTRANSFERASE"/>
    <property type="match status" value="1"/>
</dbReference>
<keyword evidence="2" id="KW-0808">Transferase</keyword>
<comment type="caution">
    <text evidence="5">The sequence shown here is derived from an EMBL/GenBank/DDBJ whole genome shotgun (WGS) entry which is preliminary data.</text>
</comment>
<dbReference type="InterPro" id="IPR001296">
    <property type="entry name" value="Glyco_trans_1"/>
</dbReference>
<dbReference type="RefSeq" id="WP_171630255.1">
    <property type="nucleotide sequence ID" value="NZ_WHNY01000035.1"/>
</dbReference>
<evidence type="ECO:0000313" key="6">
    <source>
        <dbReference type="Proteomes" id="UP000653578"/>
    </source>
</evidence>
<reference evidence="5 6" key="1">
    <citation type="submission" date="2019-10" db="EMBL/GenBank/DDBJ databases">
        <title>Description of Paenibacillus humi sp. nov.</title>
        <authorList>
            <person name="Carlier A."/>
            <person name="Qi S."/>
        </authorList>
    </citation>
    <scope>NUCLEOTIDE SEQUENCE [LARGE SCALE GENOMIC DNA]</scope>
    <source>
        <strain evidence="5 6">LMG 31461</strain>
    </source>
</reference>
<protein>
    <submittedName>
        <fullName evidence="5">Glycosyltransferase</fullName>
    </submittedName>
</protein>
<evidence type="ECO:0000256" key="1">
    <source>
        <dbReference type="ARBA" id="ARBA00022676"/>
    </source>
</evidence>
<dbReference type="Proteomes" id="UP000653578">
    <property type="component" value="Unassembled WGS sequence"/>
</dbReference>
<sequence length="374" mass="43275">MRVIFVRSNPVDPDSRVEKEVNSLIKAGHEVEILAWDRSGKYKHIESHLKLDIGYVKIHRLGIPATYGGGIRKNLLPLLKFQNRVFNWLLRNKHRYDVIHACDFDTAFISNIVAKILKKKLVYDIFDYYVDAFGVPLKLKKYIVYQDHAIINTADAVIICSDKRREQIKGTSPKRLTVIHNTPASMEAGFQALNLNPNITKIVYVGILGDGRFIREIVEFVKKNPLYEFHVGGFGEYENYLEKAALESNNIIFYGKLPYHKTLELESSCDLMTAIYDPSVPNHYYSAPNKFYEALMLGKPLIMVKNTGMDDTIITNGFGEVIDYNRESLEKAIKKLVERKEEWSKISSKMKNLYRDKYSWDEMEVRLIDLYSNL</sequence>
<dbReference type="InterPro" id="IPR028098">
    <property type="entry name" value="Glyco_trans_4-like_N"/>
</dbReference>
<proteinExistence type="predicted"/>
<dbReference type="Pfam" id="PF00534">
    <property type="entry name" value="Glycos_transf_1"/>
    <property type="match status" value="1"/>
</dbReference>